<keyword evidence="1" id="KW-0472">Membrane</keyword>
<evidence type="ECO:0000256" key="1">
    <source>
        <dbReference type="SAM" id="Phobius"/>
    </source>
</evidence>
<proteinExistence type="predicted"/>
<feature type="transmembrane region" description="Helical" evidence="1">
    <location>
        <begin position="230"/>
        <end position="253"/>
    </location>
</feature>
<keyword evidence="3" id="KW-1185">Reference proteome</keyword>
<feature type="transmembrane region" description="Helical" evidence="1">
    <location>
        <begin position="32"/>
        <end position="53"/>
    </location>
</feature>
<name>A0ABS6DQA2_9MOLU</name>
<reference evidence="2" key="1">
    <citation type="submission" date="2021-06" db="EMBL/GenBank/DDBJ databases">
        <title>Novel Mycoplasma species detected in California sea lions (Zalophus californianus) from the USA.</title>
        <authorList>
            <person name="Volokhov D.V."/>
            <person name="Furtak V.A."/>
            <person name="Zagorodnyaya T.A."/>
        </authorList>
    </citation>
    <scope>NUCLEOTIDE SEQUENCE [LARGE SCALE GENOMIC DNA]</scope>
    <source>
        <strain evidence="2">CSL 5346</strain>
    </source>
</reference>
<dbReference type="Proteomes" id="UP000718793">
    <property type="component" value="Unassembled WGS sequence"/>
</dbReference>
<feature type="transmembrane region" description="Helical" evidence="1">
    <location>
        <begin position="265"/>
        <end position="285"/>
    </location>
</feature>
<feature type="transmembrane region" description="Helical" evidence="1">
    <location>
        <begin position="192"/>
        <end position="215"/>
    </location>
</feature>
<feature type="transmembrane region" description="Helical" evidence="1">
    <location>
        <begin position="74"/>
        <end position="97"/>
    </location>
</feature>
<gene>
    <name evidence="2" type="ORF">KQ875_02325</name>
</gene>
<accession>A0ABS6DQA2</accession>
<evidence type="ECO:0000313" key="3">
    <source>
        <dbReference type="Proteomes" id="UP000718793"/>
    </source>
</evidence>
<dbReference type="EMBL" id="JAHMHH010000002">
    <property type="protein sequence ID" value="MBU4692428.1"/>
    <property type="molecule type" value="Genomic_DNA"/>
</dbReference>
<protein>
    <submittedName>
        <fullName evidence="2">ECF transporter S component</fullName>
    </submittedName>
</protein>
<feature type="transmembrane region" description="Helical" evidence="1">
    <location>
        <begin position="309"/>
        <end position="329"/>
    </location>
</feature>
<sequence>MMDKIPGGVKHYISWLKSQTHINFSKWNSKKIAFVGVLIAISVVFFIISVRIVPISALPSFKFSFIGLPVKITGFLFGPFIGAITGVLADLISFALVPTYYNVLYTLAVAIAGIIPGLVVWYFFNLGGLLFNYRYKIYKYKQIISFYNKKHNDALNSGDFNEAQTYSEKVAFYEVKLILIESKSKPTSLINFSYISTVIILCIQVLIIVITLLNISDSVFQNNRFVKNKWFYIILTTSGFASMILGVSIYRFFLRRKYQRFMDMMAIVTFCGILEFTNVILLSWGDYQSLKTDFWINLTSHTLLSPVKVWFNLIVIFTAYRIIAPLINIKTVTGY</sequence>
<organism evidence="2 3">
    <name type="scientific">Mycoplasma zalophi</name>
    <dbReference type="NCBI Taxonomy" id="191287"/>
    <lineage>
        <taxon>Bacteria</taxon>
        <taxon>Bacillati</taxon>
        <taxon>Mycoplasmatota</taxon>
        <taxon>Mollicutes</taxon>
        <taxon>Mycoplasmataceae</taxon>
        <taxon>Mycoplasma</taxon>
    </lineage>
</organism>
<keyword evidence="1" id="KW-0812">Transmembrane</keyword>
<evidence type="ECO:0000313" key="2">
    <source>
        <dbReference type="EMBL" id="MBU4692428.1"/>
    </source>
</evidence>
<keyword evidence="1" id="KW-1133">Transmembrane helix</keyword>
<comment type="caution">
    <text evidence="2">The sequence shown here is derived from an EMBL/GenBank/DDBJ whole genome shotgun (WGS) entry which is preliminary data.</text>
</comment>
<feature type="transmembrane region" description="Helical" evidence="1">
    <location>
        <begin position="103"/>
        <end position="131"/>
    </location>
</feature>